<feature type="non-terminal residue" evidence="3">
    <location>
        <position position="99"/>
    </location>
</feature>
<feature type="compositionally biased region" description="Basic and acidic residues" evidence="1">
    <location>
        <begin position="1"/>
        <end position="15"/>
    </location>
</feature>
<dbReference type="GO" id="GO:0016301">
    <property type="term" value="F:kinase activity"/>
    <property type="evidence" value="ECO:0007669"/>
    <property type="project" value="UniProtKB-KW"/>
</dbReference>
<dbReference type="PANTHER" id="PTHR14580">
    <property type="entry name" value="MULTIPLE MYELOMA TUMOR-ASSOCIATED PROTEIN 2 FAMILY MEMBER"/>
    <property type="match status" value="1"/>
</dbReference>
<dbReference type="Proteomes" id="UP000267251">
    <property type="component" value="Unassembled WGS sequence"/>
</dbReference>
<reference evidence="4" key="1">
    <citation type="journal article" date="2018" name="Nat. Microbiol.">
        <title>Leveraging single-cell genomics to expand the fungal tree of life.</title>
        <authorList>
            <person name="Ahrendt S.R."/>
            <person name="Quandt C.A."/>
            <person name="Ciobanu D."/>
            <person name="Clum A."/>
            <person name="Salamov A."/>
            <person name="Andreopoulos B."/>
            <person name="Cheng J.F."/>
            <person name="Woyke T."/>
            <person name="Pelin A."/>
            <person name="Henrissat B."/>
            <person name="Reynolds N.K."/>
            <person name="Benny G.L."/>
            <person name="Smith M.E."/>
            <person name="James T.Y."/>
            <person name="Grigoriev I.V."/>
        </authorList>
    </citation>
    <scope>NUCLEOTIDE SEQUENCE [LARGE SCALE GENOMIC DNA]</scope>
</reference>
<keyword evidence="4" id="KW-1185">Reference proteome</keyword>
<gene>
    <name evidence="3" type="ORF">BJ684DRAFT_12582</name>
</gene>
<name>A0A4P9XZW2_9FUNG</name>
<keyword evidence="3" id="KW-0418">Kinase</keyword>
<dbReference type="AlphaFoldDB" id="A0A4P9XZW2"/>
<evidence type="ECO:0000313" key="4">
    <source>
        <dbReference type="Proteomes" id="UP000267251"/>
    </source>
</evidence>
<dbReference type="InterPro" id="IPR019315">
    <property type="entry name" value="MMTA2_N"/>
</dbReference>
<dbReference type="EMBL" id="KZ988708">
    <property type="protein sequence ID" value="RKP11702.1"/>
    <property type="molecule type" value="Genomic_DNA"/>
</dbReference>
<dbReference type="InterPro" id="IPR039207">
    <property type="entry name" value="MMTAG2-like"/>
</dbReference>
<proteinExistence type="predicted"/>
<evidence type="ECO:0000256" key="1">
    <source>
        <dbReference type="SAM" id="MobiDB-lite"/>
    </source>
</evidence>
<sequence>MPKDGYDRSGVRGGRDQFSWESVKEDKHRENYLGHSVLAPVGRWQNGKDINWYSKGIKTANDEREGGGIEDERKKEIEALKQQEADLLSEALGIKPKPR</sequence>
<evidence type="ECO:0000313" key="3">
    <source>
        <dbReference type="EMBL" id="RKP11702.1"/>
    </source>
</evidence>
<evidence type="ECO:0000259" key="2">
    <source>
        <dbReference type="Pfam" id="PF10159"/>
    </source>
</evidence>
<protein>
    <submittedName>
        <fullName evidence="3">Kinase phosphorylation domain-containing protein</fullName>
    </submittedName>
</protein>
<keyword evidence="3" id="KW-0808">Transferase</keyword>
<feature type="domain" description="Multiple myeloma tumor-associated protein 2-like N-terminal" evidence="2">
    <location>
        <begin position="10"/>
        <end position="93"/>
    </location>
</feature>
<organism evidence="3 4">
    <name type="scientific">Piptocephalis cylindrospora</name>
    <dbReference type="NCBI Taxonomy" id="1907219"/>
    <lineage>
        <taxon>Eukaryota</taxon>
        <taxon>Fungi</taxon>
        <taxon>Fungi incertae sedis</taxon>
        <taxon>Zoopagomycota</taxon>
        <taxon>Zoopagomycotina</taxon>
        <taxon>Zoopagomycetes</taxon>
        <taxon>Zoopagales</taxon>
        <taxon>Piptocephalidaceae</taxon>
        <taxon>Piptocephalis</taxon>
    </lineage>
</organism>
<dbReference type="OrthoDB" id="5390672at2759"/>
<feature type="region of interest" description="Disordered" evidence="1">
    <location>
        <begin position="1"/>
        <end position="24"/>
    </location>
</feature>
<dbReference type="PANTHER" id="PTHR14580:SF0">
    <property type="entry name" value="MULTIPLE MYELOMA TUMOR-ASSOCIATED PROTEIN 2"/>
    <property type="match status" value="1"/>
</dbReference>
<dbReference type="Pfam" id="PF10159">
    <property type="entry name" value="MMtag"/>
    <property type="match status" value="1"/>
</dbReference>
<accession>A0A4P9XZW2</accession>